<gene>
    <name evidence="2" type="ORF">OB960_06140</name>
</gene>
<dbReference type="PANTHER" id="PTHR43471:SF1">
    <property type="entry name" value="ABC TRANSPORTER PERMEASE PROTEIN NOSY-RELATED"/>
    <property type="match status" value="1"/>
</dbReference>
<evidence type="ECO:0000313" key="2">
    <source>
        <dbReference type="EMBL" id="MCU4740980.1"/>
    </source>
</evidence>
<keyword evidence="1" id="KW-0812">Transmembrane</keyword>
<dbReference type="RefSeq" id="WP_338002821.1">
    <property type="nucleotide sequence ID" value="NZ_JAOPKA010000003.1"/>
</dbReference>
<feature type="transmembrane region" description="Helical" evidence="1">
    <location>
        <begin position="73"/>
        <end position="106"/>
    </location>
</feature>
<evidence type="ECO:0000256" key="1">
    <source>
        <dbReference type="SAM" id="Phobius"/>
    </source>
</evidence>
<dbReference type="EMBL" id="JAOPKA010000003">
    <property type="protein sequence ID" value="MCU4740980.1"/>
    <property type="molecule type" value="Genomic_DNA"/>
</dbReference>
<feature type="transmembrane region" description="Helical" evidence="1">
    <location>
        <begin position="227"/>
        <end position="247"/>
    </location>
</feature>
<dbReference type="Proteomes" id="UP001321018">
    <property type="component" value="Unassembled WGS sequence"/>
</dbReference>
<keyword evidence="1" id="KW-1133">Transmembrane helix</keyword>
<feature type="transmembrane region" description="Helical" evidence="1">
    <location>
        <begin position="112"/>
        <end position="133"/>
    </location>
</feature>
<protein>
    <submittedName>
        <fullName evidence="2">ABC transporter permease</fullName>
    </submittedName>
</protein>
<evidence type="ECO:0000313" key="3">
    <source>
        <dbReference type="Proteomes" id="UP001321018"/>
    </source>
</evidence>
<sequence>MVVGGVFSGAYSHLYRRSGRHLLEAGLSGLLFPILAVLVPFVAVMVTSDVIARKRQSGSIKVVLGLPYARLDLVVGSFVGRTALMSGAILSMAIVSGTITAVQIGVEGIHSIVGLFALTMLLSAVFVAIAVGISAASLSPTRASASAVVVSACFVFQFWAIVPYSAEYVRNGFQLPERLPEWGLLWNSVNPVVAYQRAAIGVIPDLAGLPLLSPIPATAPYYFYPEFAVAVLFGWILLSLSLGLGYLRFRSSDL</sequence>
<accession>A0AAP2YY69</accession>
<keyword evidence="1" id="KW-0472">Membrane</keyword>
<reference evidence="2" key="1">
    <citation type="submission" date="2022-09" db="EMBL/GenBank/DDBJ databases">
        <title>Enrichment on poylsaccharides allowed isolation of novel metabolic and taxonomic groups of Haloarchaea.</title>
        <authorList>
            <person name="Sorokin D.Y."/>
            <person name="Elcheninov A.G."/>
            <person name="Khizhniak T.V."/>
            <person name="Kolganova T.V."/>
            <person name="Kublanov I.V."/>
        </authorList>
    </citation>
    <scope>NUCLEOTIDE SEQUENCE</scope>
    <source>
        <strain evidence="2">AArc-xg1-1</strain>
    </source>
</reference>
<dbReference type="PANTHER" id="PTHR43471">
    <property type="entry name" value="ABC TRANSPORTER PERMEASE"/>
    <property type="match status" value="1"/>
</dbReference>
<feature type="transmembrane region" description="Helical" evidence="1">
    <location>
        <begin position="145"/>
        <end position="166"/>
    </location>
</feature>
<comment type="caution">
    <text evidence="2">The sequence shown here is derived from an EMBL/GenBank/DDBJ whole genome shotgun (WGS) entry which is preliminary data.</text>
</comment>
<proteinExistence type="predicted"/>
<name>A0AAP2YY69_9EURY</name>
<dbReference type="Pfam" id="PF12679">
    <property type="entry name" value="ABC2_membrane_2"/>
    <property type="match status" value="1"/>
</dbReference>
<feature type="transmembrane region" description="Helical" evidence="1">
    <location>
        <begin position="30"/>
        <end position="52"/>
    </location>
</feature>
<dbReference type="GO" id="GO:0140359">
    <property type="term" value="F:ABC-type transporter activity"/>
    <property type="evidence" value="ECO:0007669"/>
    <property type="project" value="InterPro"/>
</dbReference>
<organism evidence="2 3">
    <name type="scientific">Natronoglomus mannanivorans</name>
    <dbReference type="NCBI Taxonomy" id="2979990"/>
    <lineage>
        <taxon>Archaea</taxon>
        <taxon>Methanobacteriati</taxon>
        <taxon>Methanobacteriota</taxon>
        <taxon>Stenosarchaea group</taxon>
        <taxon>Halobacteria</taxon>
        <taxon>Halobacteriales</taxon>
        <taxon>Natrialbaceae</taxon>
        <taxon>Natronoglomus</taxon>
    </lineage>
</organism>
<dbReference type="AlphaFoldDB" id="A0AAP2YY69"/>
<dbReference type="GO" id="GO:0005886">
    <property type="term" value="C:plasma membrane"/>
    <property type="evidence" value="ECO:0007669"/>
    <property type="project" value="UniProtKB-SubCell"/>
</dbReference>